<dbReference type="OrthoDB" id="10264092at2759"/>
<sequence length="524" mass="60797">MTKIQLFPNFQTTLPSTSPYVLHPYENEPPNDPETQKALRVLGDQIFKENTVSRQFIYNTKFIVLLRPLEYFPDYEGKKSIYGYDWFAGHYDWGTLLTKALEIQADSTEKQALYMVPTLGQSLQGSRRHDLTYNVFVTPENLPPFTQLCERRPLPDDGKEVDLDLDKKSDPIYYRSLESLDLEWKHAYTFDKTIVPDFQDYSFKVFMFGATNKFITGLSRMPEDQFNTWYDIVMGNFLPSIPHPTTGDHVINTLPLVIVDPVECTPPCYRKLMDTIDKVNNTIGGEERAIINTVKYWQISPVQISEALPIFINNGLAIPEKNKEFNLLFADLFVVVREFIVDEIFANFLHIKRKLVPDNPDDPEERDIAEEPAEWRGAQAEIDWELDYFDEKAKKLYGSRPEVMAVLKELKDQIPFWFERDDMQTIFNEFKVSITNALKQMIQSESFSAYMEISKKENSNPVRNEWLKKYYNSEVSFCMWPTIYKVTGPLEKDTNELLVKTESELLSTAHVSIPGVKGIVLPPK</sequence>
<reference evidence="1" key="1">
    <citation type="submission" date="2006-10" db="EMBL/GenBank/DDBJ databases">
        <authorList>
            <person name="Amadeo P."/>
            <person name="Zhao Q."/>
            <person name="Wortman J."/>
            <person name="Fraser-Liggett C."/>
            <person name="Carlton J."/>
        </authorList>
    </citation>
    <scope>NUCLEOTIDE SEQUENCE</scope>
    <source>
        <strain evidence="1">G3</strain>
    </source>
</reference>
<evidence type="ECO:0000313" key="2">
    <source>
        <dbReference type="Proteomes" id="UP000001542"/>
    </source>
</evidence>
<dbReference type="VEuPathDB" id="TrichDB:TVAGG3_0172770"/>
<proteinExistence type="predicted"/>
<reference evidence="1" key="2">
    <citation type="journal article" date="2007" name="Science">
        <title>Draft genome sequence of the sexually transmitted pathogen Trichomonas vaginalis.</title>
        <authorList>
            <person name="Carlton J.M."/>
            <person name="Hirt R.P."/>
            <person name="Silva J.C."/>
            <person name="Delcher A.L."/>
            <person name="Schatz M."/>
            <person name="Zhao Q."/>
            <person name="Wortman J.R."/>
            <person name="Bidwell S.L."/>
            <person name="Alsmark U.C.M."/>
            <person name="Besteiro S."/>
            <person name="Sicheritz-Ponten T."/>
            <person name="Noel C.J."/>
            <person name="Dacks J.B."/>
            <person name="Foster P.G."/>
            <person name="Simillion C."/>
            <person name="Van de Peer Y."/>
            <person name="Miranda-Saavedra D."/>
            <person name="Barton G.J."/>
            <person name="Westrop G.D."/>
            <person name="Mueller S."/>
            <person name="Dessi D."/>
            <person name="Fiori P.L."/>
            <person name="Ren Q."/>
            <person name="Paulsen I."/>
            <person name="Zhang H."/>
            <person name="Bastida-Corcuera F.D."/>
            <person name="Simoes-Barbosa A."/>
            <person name="Brown M.T."/>
            <person name="Hayes R.D."/>
            <person name="Mukherjee M."/>
            <person name="Okumura C.Y."/>
            <person name="Schneider R."/>
            <person name="Smith A.J."/>
            <person name="Vanacova S."/>
            <person name="Villalvazo M."/>
            <person name="Haas B.J."/>
            <person name="Pertea M."/>
            <person name="Feldblyum T.V."/>
            <person name="Utterback T.R."/>
            <person name="Shu C.L."/>
            <person name="Osoegawa K."/>
            <person name="de Jong P.J."/>
            <person name="Hrdy I."/>
            <person name="Horvathova L."/>
            <person name="Zubacova Z."/>
            <person name="Dolezal P."/>
            <person name="Malik S.B."/>
            <person name="Logsdon J.M. Jr."/>
            <person name="Henze K."/>
            <person name="Gupta A."/>
            <person name="Wang C.C."/>
            <person name="Dunne R.L."/>
            <person name="Upcroft J.A."/>
            <person name="Upcroft P."/>
            <person name="White O."/>
            <person name="Salzberg S.L."/>
            <person name="Tang P."/>
            <person name="Chiu C.-H."/>
            <person name="Lee Y.-S."/>
            <person name="Embley T.M."/>
            <person name="Coombs G.H."/>
            <person name="Mottram J.C."/>
            <person name="Tachezy J."/>
            <person name="Fraser-Liggett C.M."/>
            <person name="Johnson P.J."/>
        </authorList>
    </citation>
    <scope>NUCLEOTIDE SEQUENCE [LARGE SCALE GENOMIC DNA]</scope>
    <source>
        <strain evidence="1">G3</strain>
    </source>
</reference>
<dbReference type="AlphaFoldDB" id="A2EGS7"/>
<dbReference type="KEGG" id="tva:4766063"/>
<organism evidence="1 2">
    <name type="scientific">Trichomonas vaginalis (strain ATCC PRA-98 / G3)</name>
    <dbReference type="NCBI Taxonomy" id="412133"/>
    <lineage>
        <taxon>Eukaryota</taxon>
        <taxon>Metamonada</taxon>
        <taxon>Parabasalia</taxon>
        <taxon>Trichomonadida</taxon>
        <taxon>Trichomonadidae</taxon>
        <taxon>Trichomonas</taxon>
    </lineage>
</organism>
<keyword evidence="2" id="KW-1185">Reference proteome</keyword>
<gene>
    <name evidence="1" type="ORF">TVAG_302520</name>
</gene>
<dbReference type="EMBL" id="DS113384">
    <property type="protein sequence ID" value="EAY08165.1"/>
    <property type="molecule type" value="Genomic_DNA"/>
</dbReference>
<dbReference type="RefSeq" id="XP_001320388.1">
    <property type="nucleotide sequence ID" value="XM_001320353.1"/>
</dbReference>
<dbReference type="VEuPathDB" id="TrichDB:TVAG_302520"/>
<evidence type="ECO:0000313" key="1">
    <source>
        <dbReference type="EMBL" id="EAY08165.1"/>
    </source>
</evidence>
<protein>
    <submittedName>
        <fullName evidence="1">Uncharacterized protein</fullName>
    </submittedName>
</protein>
<dbReference type="Proteomes" id="UP000001542">
    <property type="component" value="Unassembled WGS sequence"/>
</dbReference>
<name>A2EGS7_TRIV3</name>
<dbReference type="InParanoid" id="A2EGS7"/>
<accession>A2EGS7</accession>